<keyword evidence="2" id="KW-1185">Reference proteome</keyword>
<dbReference type="EMBL" id="JBHSFS010000012">
    <property type="protein sequence ID" value="MFC4516203.1"/>
    <property type="molecule type" value="Genomic_DNA"/>
</dbReference>
<comment type="caution">
    <text evidence="1">The sequence shown here is derived from an EMBL/GenBank/DDBJ whole genome shotgun (WGS) entry which is preliminary data.</text>
</comment>
<evidence type="ECO:0000313" key="2">
    <source>
        <dbReference type="Proteomes" id="UP001595990"/>
    </source>
</evidence>
<dbReference type="Proteomes" id="UP001595990">
    <property type="component" value="Unassembled WGS sequence"/>
</dbReference>
<sequence length="293" mass="32542">MALRSHALLPRRYDDRKVLATTVDAWGRALWLLCPDAELVPNPYGRPSPVPRRRPYDALLVISDAGAVQERVLRNVTLHVYDLDALPNGRIILDGYGGTDEPNTQIYGRDGRPRRRLSMGRAMGFLMADRLNHLWSAYGDEGVFADPISSAGLVRWDSGGNRRWGYTPPEGGRHIVDVYALNVGDGVAHAAYYPTFPLLQAHADGRIHVRKSRVTGPSGIAVHGDDVVMLGGDGQHDRLHRCRMTDQDVLVVDEAVLTMPNGAPLKRYARPVGRGRRLYLHGASSKQWYVLEV</sequence>
<name>A0ABV9BQ88_9ACTN</name>
<accession>A0ABV9BQ88</accession>
<dbReference type="RefSeq" id="WP_397613071.1">
    <property type="nucleotide sequence ID" value="NZ_JBHSFS010000012.1"/>
</dbReference>
<organism evidence="1 2">
    <name type="scientific">Streptomyces ehimensis</name>
    <dbReference type="NCBI Taxonomy" id="68195"/>
    <lineage>
        <taxon>Bacteria</taxon>
        <taxon>Bacillati</taxon>
        <taxon>Actinomycetota</taxon>
        <taxon>Actinomycetes</taxon>
        <taxon>Kitasatosporales</taxon>
        <taxon>Streptomycetaceae</taxon>
        <taxon>Streptomyces</taxon>
    </lineage>
</organism>
<gene>
    <name evidence="1" type="ORF">ACFPEN_25070</name>
</gene>
<evidence type="ECO:0000313" key="1">
    <source>
        <dbReference type="EMBL" id="MFC4516203.1"/>
    </source>
</evidence>
<proteinExistence type="predicted"/>
<protein>
    <submittedName>
        <fullName evidence="1">Uncharacterized protein</fullName>
    </submittedName>
</protein>
<reference evidence="2" key="1">
    <citation type="journal article" date="2019" name="Int. J. Syst. Evol. Microbiol.">
        <title>The Global Catalogue of Microorganisms (GCM) 10K type strain sequencing project: providing services to taxonomists for standard genome sequencing and annotation.</title>
        <authorList>
            <consortium name="The Broad Institute Genomics Platform"/>
            <consortium name="The Broad Institute Genome Sequencing Center for Infectious Disease"/>
            <person name="Wu L."/>
            <person name="Ma J."/>
        </authorList>
    </citation>
    <scope>NUCLEOTIDE SEQUENCE [LARGE SCALE GENOMIC DNA]</scope>
    <source>
        <strain evidence="2">CECT 8064</strain>
    </source>
</reference>